<reference evidence="5 6" key="1">
    <citation type="submission" date="2017-04" db="EMBL/GenBank/DDBJ databases">
        <title>Draft genome sequence of Zooshikella ganghwensis VG4 isolated from Red Sea sediments.</title>
        <authorList>
            <person name="Rehman Z."/>
            <person name="Alam I."/>
            <person name="Kamau A."/>
            <person name="Bajic V."/>
            <person name="Leiknes T."/>
        </authorList>
    </citation>
    <scope>NUCLEOTIDE SEQUENCE [LARGE SCALE GENOMIC DNA]</scope>
    <source>
        <strain evidence="5 6">VG4</strain>
    </source>
</reference>
<name>A0A4P9VSN4_9GAMM</name>
<keyword evidence="3" id="KW-0460">Magnesium</keyword>
<sequence>MHAILFDLDGTLLDTAPDLVAAVNRLRQAHGENSLDYNLVRNCVSNGAKALVKLAFSTTEDDQRFTHLHQQLLALYEEQLVNETALFPGMDLLLQAIESRRLPWGVVTNKPSQYTAPIMDSLALSQRSAVTICPDHVQQRKPHPEPLLAACSRISCKPEQCIYIGDHERDIEAGQRAGMVTIAACYGYIDSDTDPASWPADFHANSVMEILDWLNDNHWTL</sequence>
<keyword evidence="6" id="KW-1185">Reference proteome</keyword>
<dbReference type="SFLD" id="SFLDG01129">
    <property type="entry name" value="C1.5:_HAD__Beta-PGM__Phosphata"/>
    <property type="match status" value="1"/>
</dbReference>
<proteinExistence type="predicted"/>
<keyword evidence="2" id="KW-0378">Hydrolase</keyword>
<dbReference type="InterPro" id="IPR050155">
    <property type="entry name" value="HAD-like_hydrolase_sf"/>
</dbReference>
<dbReference type="SFLD" id="SFLDG01135">
    <property type="entry name" value="C1.5.6:_HAD__Beta-PGM__Phospha"/>
    <property type="match status" value="1"/>
</dbReference>
<dbReference type="GO" id="GO:0046872">
    <property type="term" value="F:metal ion binding"/>
    <property type="evidence" value="ECO:0007669"/>
    <property type="project" value="UniProtKB-KW"/>
</dbReference>
<evidence type="ECO:0000313" key="6">
    <source>
        <dbReference type="Proteomes" id="UP000257039"/>
    </source>
</evidence>
<evidence type="ECO:0000256" key="4">
    <source>
        <dbReference type="ARBA" id="ARBA00023277"/>
    </source>
</evidence>
<dbReference type="EMBL" id="NDXW01000001">
    <property type="protein sequence ID" value="RDH46668.1"/>
    <property type="molecule type" value="Genomic_DNA"/>
</dbReference>
<dbReference type="Pfam" id="PF13419">
    <property type="entry name" value="HAD_2"/>
    <property type="match status" value="1"/>
</dbReference>
<dbReference type="InterPro" id="IPR041492">
    <property type="entry name" value="HAD_2"/>
</dbReference>
<evidence type="ECO:0000256" key="1">
    <source>
        <dbReference type="ARBA" id="ARBA00022723"/>
    </source>
</evidence>
<dbReference type="PANTHER" id="PTHR43434">
    <property type="entry name" value="PHOSPHOGLYCOLATE PHOSPHATASE"/>
    <property type="match status" value="1"/>
</dbReference>
<dbReference type="GO" id="GO:0005829">
    <property type="term" value="C:cytosol"/>
    <property type="evidence" value="ECO:0007669"/>
    <property type="project" value="TreeGrafter"/>
</dbReference>
<dbReference type="Gene3D" id="3.40.50.1000">
    <property type="entry name" value="HAD superfamily/HAD-like"/>
    <property type="match status" value="1"/>
</dbReference>
<evidence type="ECO:0000256" key="2">
    <source>
        <dbReference type="ARBA" id="ARBA00022801"/>
    </source>
</evidence>
<dbReference type="GO" id="GO:0008967">
    <property type="term" value="F:phosphoglycolate phosphatase activity"/>
    <property type="evidence" value="ECO:0007669"/>
    <property type="project" value="TreeGrafter"/>
</dbReference>
<comment type="caution">
    <text evidence="5">The sequence shown here is derived from an EMBL/GenBank/DDBJ whole genome shotgun (WGS) entry which is preliminary data.</text>
</comment>
<evidence type="ECO:0000313" key="5">
    <source>
        <dbReference type="EMBL" id="RDH46668.1"/>
    </source>
</evidence>
<dbReference type="SUPFAM" id="SSF56784">
    <property type="entry name" value="HAD-like"/>
    <property type="match status" value="1"/>
</dbReference>
<accession>A0A4P9VSN4</accession>
<dbReference type="InterPro" id="IPR023198">
    <property type="entry name" value="PGP-like_dom2"/>
</dbReference>
<dbReference type="InterPro" id="IPR036412">
    <property type="entry name" value="HAD-like_sf"/>
</dbReference>
<dbReference type="FunFam" id="3.40.50.1000:FF:000022">
    <property type="entry name" value="Phosphoglycolate phosphatase"/>
    <property type="match status" value="1"/>
</dbReference>
<keyword evidence="1" id="KW-0479">Metal-binding</keyword>
<dbReference type="SFLD" id="SFLDS00003">
    <property type="entry name" value="Haloacid_Dehalogenase"/>
    <property type="match status" value="1"/>
</dbReference>
<dbReference type="InterPro" id="IPR006439">
    <property type="entry name" value="HAD-SF_hydro_IA"/>
</dbReference>
<keyword evidence="4" id="KW-0119">Carbohydrate metabolism</keyword>
<dbReference type="NCBIfam" id="TIGR01509">
    <property type="entry name" value="HAD-SF-IA-v3"/>
    <property type="match status" value="1"/>
</dbReference>
<dbReference type="PANTHER" id="PTHR43434:SF23">
    <property type="entry name" value="PHOSPHOGLYCOLATE PHOSPHATASE"/>
    <property type="match status" value="1"/>
</dbReference>
<dbReference type="Proteomes" id="UP000257039">
    <property type="component" value="Unassembled WGS sequence"/>
</dbReference>
<dbReference type="GO" id="GO:0006281">
    <property type="term" value="P:DNA repair"/>
    <property type="evidence" value="ECO:0007669"/>
    <property type="project" value="TreeGrafter"/>
</dbReference>
<dbReference type="NCBIfam" id="TIGR01549">
    <property type="entry name" value="HAD-SF-IA-v1"/>
    <property type="match status" value="1"/>
</dbReference>
<dbReference type="Gene3D" id="1.10.150.240">
    <property type="entry name" value="Putative phosphatase, domain 2"/>
    <property type="match status" value="1"/>
</dbReference>
<organism evidence="5 6">
    <name type="scientific">Zooshikella ganghwensis</name>
    <dbReference type="NCBI Taxonomy" id="202772"/>
    <lineage>
        <taxon>Bacteria</taxon>
        <taxon>Pseudomonadati</taxon>
        <taxon>Pseudomonadota</taxon>
        <taxon>Gammaproteobacteria</taxon>
        <taxon>Oceanospirillales</taxon>
        <taxon>Zooshikellaceae</taxon>
        <taxon>Zooshikella</taxon>
    </lineage>
</organism>
<dbReference type="AlphaFoldDB" id="A0A4P9VSN4"/>
<dbReference type="InterPro" id="IPR023214">
    <property type="entry name" value="HAD_sf"/>
</dbReference>
<gene>
    <name evidence="5" type="ORF">B9G39_06590</name>
</gene>
<protein>
    <submittedName>
        <fullName evidence="5">Phosphoglycolate phosphatase</fullName>
    </submittedName>
</protein>
<evidence type="ECO:0000256" key="3">
    <source>
        <dbReference type="ARBA" id="ARBA00022842"/>
    </source>
</evidence>